<feature type="region of interest" description="Disordered" evidence="14">
    <location>
        <begin position="173"/>
        <end position="198"/>
    </location>
</feature>
<organism evidence="17 18">
    <name type="scientific">Polypedilum vanderplanki</name>
    <name type="common">Sleeping chironomid midge</name>
    <dbReference type="NCBI Taxonomy" id="319348"/>
    <lineage>
        <taxon>Eukaryota</taxon>
        <taxon>Metazoa</taxon>
        <taxon>Ecdysozoa</taxon>
        <taxon>Arthropoda</taxon>
        <taxon>Hexapoda</taxon>
        <taxon>Insecta</taxon>
        <taxon>Pterygota</taxon>
        <taxon>Neoptera</taxon>
        <taxon>Endopterygota</taxon>
        <taxon>Diptera</taxon>
        <taxon>Nematocera</taxon>
        <taxon>Chironomoidea</taxon>
        <taxon>Chironomidae</taxon>
        <taxon>Chironominae</taxon>
        <taxon>Polypedilum</taxon>
        <taxon>Polypedilum</taxon>
    </lineage>
</organism>
<comment type="catalytic activity">
    <reaction evidence="8">
        <text>L-threonyl-[protein] + ATP = O-phospho-L-threonyl-[protein] + ADP + H(+)</text>
        <dbReference type="Rhea" id="RHEA:46608"/>
        <dbReference type="Rhea" id="RHEA-COMP:11060"/>
        <dbReference type="Rhea" id="RHEA-COMP:11605"/>
        <dbReference type="ChEBI" id="CHEBI:15378"/>
        <dbReference type="ChEBI" id="CHEBI:30013"/>
        <dbReference type="ChEBI" id="CHEBI:30616"/>
        <dbReference type="ChEBI" id="CHEBI:61977"/>
        <dbReference type="ChEBI" id="CHEBI:456216"/>
        <dbReference type="EC" id="2.7.11.1"/>
    </reaction>
</comment>
<evidence type="ECO:0000313" key="17">
    <source>
        <dbReference type="EMBL" id="KAG5678544.1"/>
    </source>
</evidence>
<dbReference type="Pfam" id="PF05773">
    <property type="entry name" value="RWD"/>
    <property type="match status" value="1"/>
</dbReference>
<dbReference type="InterPro" id="IPR008271">
    <property type="entry name" value="Ser/Thr_kinase_AS"/>
</dbReference>
<dbReference type="InterPro" id="IPR016135">
    <property type="entry name" value="UBQ-conjugating_enzyme/RWD"/>
</dbReference>
<dbReference type="PIRSF" id="PIRSF000660">
    <property type="entry name" value="Ser/Thr_PK_GCN2"/>
    <property type="match status" value="1"/>
</dbReference>
<dbReference type="SMART" id="SM00220">
    <property type="entry name" value="S_TKc"/>
    <property type="match status" value="1"/>
</dbReference>
<evidence type="ECO:0000256" key="3">
    <source>
        <dbReference type="ARBA" id="ARBA00022679"/>
    </source>
</evidence>
<sequence length="1514" mass="173044">MTTKESYKDRQENELEVLKSIFGDDVVDLRKKEEKWMPLDLTIKLKPQRDSKISQAYCHIELHVICPKNYPKVCPKLSLENAKGLANSDVVTLLNQINKEAYGLKGEVMIFEICQFIQSFLHERNVPPKGSFYDEMLATKQKRDQDELTQQKEIEEKKRQHIQDEILKRKEQLRKENRIRKGTTTDSPLHHISSESSNSDSKFVNEICDEHNCSENLYFPNDGRKILKGTCIGHSMKGCINFSGIDLTSGRLFYITEWTIKYSLLESKNLKADEVIENIEKMMACLIKLRHKYLVAYDSVSCTKRKDSIMVILLQEFLYGISICNMSTIWNWSAECTSNIAKCVLEALVFLHNNGVSHGNLLDTSVFIDATGNIKVSDYSIVTYLQELTTGVQASLSDLYSLGSFIESLMPTPHFEMKSFINECKSERTLSASDLLEHPFLYTALINHDNSQSPHDNKIVSYPPPVAQNFTTPYCIPPLISSNNSRLETEFEIINYIGRGAYGDVLKCRNILDNRQYAIKRVPLSSNNKQIFKKMTREVELLSRLNHENVVRYFNSWIEIQSTKIPALLGSDDEYSEKSRKKSSIIKTHSHNRLTIPDYSDEEDDNDSLGLGWNTFSDDSSNEDSDDGIEFVDSRGNAVQYESDDDCINDEKEKGGKGSSGKKEKEIVLYIQMEYCEKSTLRLAIDANLYLDKERYWKLFREIVEGLYHIHQQGMIHRDLKCENIFLDSRDHIKIADFGLATTNVLALQNRIVEANQSLKANQISYGDSHTGQVGTALYVAPELSGKASRSTYNQKVDVFSLGIIFFEMITPPLKTGMERITTILKLRQPDIILPKYLEDDNYKNEKQILKWLLNHNPSSRPTSEELLQSELMPPVKMEANELQDMLRHVLANPQSRSYKHLINKMMLQECDDVIQFCYHQQVLLQSPSVFENAKSKIEEVFRKHGAIDIQTPLLTPYTKSDPEYITRLMTHSGLIVTLPHDLNTLFLRYVAANGINLLRRYSIGRVYRERKLFNSHPKQNYEVEFNVVTPNRGNFLVDAELCVVAHEIISEFDVLKQKNLSFAINHTSLLRAIFLYYSVPTSKYKNILALTADYLEGRIKTKYQLQTSITSLIPAVKSISSLIDTLLITDIPITNIASTNLKVLVRGRGEAAALAKGALRELETVINLSQAMGVTTPINLYVSLSLNQDCSRTGSIVWQLLGDGPKPGKQIVFAHGGRYDSIIEDYKKLMQKGASLISREIYCAGFTFAIEKLVTSLNQLSNAITYRSTVDLLFYVTGTRPPLKEICHLLKSFWNAGHKCCYIESPNNQVDEDVARDLGANHILVLGEDGCLRIKTWQIDRYDENTVSKAEALNYLKKNLSMDINTLSIEQNFSTRNNSLTNIPIENINAGLPFFEINFITNEKITSNKKKRLVNQIEQKLSSVMKRFSKRETFVIFVVELDAHQIRSLISCIDPDPKQQSQNDFDVLQKMLPKNKQKYIQEVYDEITDKIAQNKNIIVGMFGIQDSYYRIIL</sequence>
<evidence type="ECO:0000256" key="5">
    <source>
        <dbReference type="ARBA" id="ARBA00022777"/>
    </source>
</evidence>
<dbReference type="OrthoDB" id="6778822at2759"/>
<feature type="active site" description="Proton acceptor" evidence="10">
    <location>
        <position position="719"/>
    </location>
</feature>
<keyword evidence="6 11" id="KW-0067">ATP-binding</keyword>
<dbReference type="Proteomes" id="UP001107558">
    <property type="component" value="Chromosome 2"/>
</dbReference>
<comment type="caution">
    <text evidence="17">The sequence shown here is derived from an EMBL/GenBank/DDBJ whole genome shotgun (WGS) entry which is preliminary data.</text>
</comment>
<comment type="similarity">
    <text evidence="7">Belongs to the protein kinase superfamily. Ser/Thr protein kinase family. GCN2 subfamily.</text>
</comment>
<dbReference type="EC" id="2.7.11.1" evidence="1"/>
<evidence type="ECO:0000256" key="11">
    <source>
        <dbReference type="PIRSR" id="PIRSR000660-2"/>
    </source>
</evidence>
<keyword evidence="4 11" id="KW-0547">Nucleotide-binding</keyword>
<keyword evidence="3" id="KW-0808">Transferase</keyword>
<dbReference type="EMBL" id="JADBJN010000002">
    <property type="protein sequence ID" value="KAG5678544.1"/>
    <property type="molecule type" value="Genomic_DNA"/>
</dbReference>
<protein>
    <recommendedName>
        <fullName evidence="1">non-specific serine/threonine protein kinase</fullName>
        <ecNumber evidence="1">2.7.11.1</ecNumber>
    </recommendedName>
</protein>
<reference evidence="17" key="1">
    <citation type="submission" date="2021-03" db="EMBL/GenBank/DDBJ databases">
        <title>Chromosome level genome of the anhydrobiotic midge Polypedilum vanderplanki.</title>
        <authorList>
            <person name="Yoshida Y."/>
            <person name="Kikawada T."/>
            <person name="Gusev O."/>
        </authorList>
    </citation>
    <scope>NUCLEOTIDE SEQUENCE</scope>
    <source>
        <strain evidence="17">NIAS01</strain>
        <tissue evidence="17">Whole body or cell culture</tissue>
    </source>
</reference>
<dbReference type="InterPro" id="IPR017441">
    <property type="entry name" value="Protein_kinase_ATP_BS"/>
</dbReference>
<dbReference type="SUPFAM" id="SSF56112">
    <property type="entry name" value="Protein kinase-like (PK-like)"/>
    <property type="match status" value="2"/>
</dbReference>
<gene>
    <name evidence="17" type="ORF">PVAND_008211</name>
</gene>
<dbReference type="Pfam" id="PF00069">
    <property type="entry name" value="Pkinase"/>
    <property type="match status" value="2"/>
</dbReference>
<dbReference type="SUPFAM" id="SSF54495">
    <property type="entry name" value="UBC-like"/>
    <property type="match status" value="1"/>
</dbReference>
<dbReference type="FunFam" id="3.10.110.10:FF:000050">
    <property type="entry name" value="eIF-2-alpha kinase GCN2"/>
    <property type="match status" value="1"/>
</dbReference>
<dbReference type="PANTHER" id="PTHR11042">
    <property type="entry name" value="EUKARYOTIC TRANSLATION INITIATION FACTOR 2-ALPHA KINASE EIF2-ALPHA KINASE -RELATED"/>
    <property type="match status" value="1"/>
</dbReference>
<evidence type="ECO:0000256" key="13">
    <source>
        <dbReference type="SAM" id="Coils"/>
    </source>
</evidence>
<dbReference type="Gene3D" id="3.30.200.20">
    <property type="entry name" value="Phosphorylase Kinase, domain 1"/>
    <property type="match status" value="1"/>
</dbReference>
<dbReference type="PANTHER" id="PTHR11042:SF136">
    <property type="entry name" value="EIF-2-ALPHA KINASE GCN2"/>
    <property type="match status" value="1"/>
</dbReference>
<feature type="binding site" evidence="11">
    <location>
        <begin position="497"/>
        <end position="505"/>
    </location>
    <ligand>
        <name>ATP</name>
        <dbReference type="ChEBI" id="CHEBI:30616"/>
    </ligand>
</feature>
<name>A0A9J6C9I2_POLVA</name>
<dbReference type="InterPro" id="IPR045864">
    <property type="entry name" value="aa-tRNA-synth_II/BPL/LPL"/>
</dbReference>
<feature type="compositionally biased region" description="Acidic residues" evidence="14">
    <location>
        <begin position="620"/>
        <end position="629"/>
    </location>
</feature>
<evidence type="ECO:0000256" key="7">
    <source>
        <dbReference type="ARBA" id="ARBA00037982"/>
    </source>
</evidence>
<feature type="region of interest" description="Disordered" evidence="14">
    <location>
        <begin position="610"/>
        <end position="629"/>
    </location>
</feature>
<dbReference type="InterPro" id="IPR011009">
    <property type="entry name" value="Kinase-like_dom_sf"/>
</dbReference>
<evidence type="ECO:0000256" key="1">
    <source>
        <dbReference type="ARBA" id="ARBA00012513"/>
    </source>
</evidence>
<dbReference type="GO" id="GO:0005524">
    <property type="term" value="F:ATP binding"/>
    <property type="evidence" value="ECO:0007669"/>
    <property type="project" value="UniProtKB-UniRule"/>
</dbReference>
<keyword evidence="2" id="KW-0723">Serine/threonine-protein kinase</keyword>
<feature type="domain" description="Protein kinase" evidence="15">
    <location>
        <begin position="491"/>
        <end position="873"/>
    </location>
</feature>
<dbReference type="CDD" id="cd14046">
    <property type="entry name" value="STKc_EIF2AK4_GCN2_rpt2"/>
    <property type="match status" value="1"/>
</dbReference>
<evidence type="ECO:0000313" key="18">
    <source>
        <dbReference type="Proteomes" id="UP001107558"/>
    </source>
</evidence>
<keyword evidence="18" id="KW-1185">Reference proteome</keyword>
<evidence type="ECO:0000256" key="6">
    <source>
        <dbReference type="ARBA" id="ARBA00022840"/>
    </source>
</evidence>
<evidence type="ECO:0000259" key="16">
    <source>
        <dbReference type="PROSITE" id="PS50908"/>
    </source>
</evidence>
<feature type="domain" description="RWD" evidence="16">
    <location>
        <begin position="13"/>
        <end position="124"/>
    </location>
</feature>
<dbReference type="InterPro" id="IPR050339">
    <property type="entry name" value="CC_SR_Kinase"/>
</dbReference>
<keyword evidence="5" id="KW-0418">Kinase</keyword>
<proteinExistence type="inferred from homology"/>
<evidence type="ECO:0000259" key="15">
    <source>
        <dbReference type="PROSITE" id="PS50011"/>
    </source>
</evidence>
<dbReference type="InterPro" id="IPR016255">
    <property type="entry name" value="Gcn2"/>
</dbReference>
<feature type="binding site" evidence="11 12">
    <location>
        <position position="520"/>
    </location>
    <ligand>
        <name>ATP</name>
        <dbReference type="ChEBI" id="CHEBI:30616"/>
    </ligand>
</feature>
<dbReference type="PROSITE" id="PS50011">
    <property type="entry name" value="PROTEIN_KINASE_DOM"/>
    <property type="match status" value="1"/>
</dbReference>
<accession>A0A9J6C9I2</accession>
<evidence type="ECO:0000256" key="2">
    <source>
        <dbReference type="ARBA" id="ARBA00022527"/>
    </source>
</evidence>
<dbReference type="PROSITE" id="PS00107">
    <property type="entry name" value="PROTEIN_KINASE_ATP"/>
    <property type="match status" value="1"/>
</dbReference>
<dbReference type="PROSITE" id="PS50908">
    <property type="entry name" value="RWD"/>
    <property type="match status" value="1"/>
</dbReference>
<dbReference type="CDD" id="cd23823">
    <property type="entry name" value="RWD_GCN2"/>
    <property type="match status" value="1"/>
</dbReference>
<dbReference type="Gene3D" id="1.10.510.10">
    <property type="entry name" value="Transferase(Phosphotransferase) domain 1"/>
    <property type="match status" value="2"/>
</dbReference>
<dbReference type="GO" id="GO:0004694">
    <property type="term" value="F:eukaryotic translation initiation factor 2alpha kinase activity"/>
    <property type="evidence" value="ECO:0007669"/>
    <property type="project" value="InterPro"/>
</dbReference>
<comment type="catalytic activity">
    <reaction evidence="9">
        <text>L-seryl-[protein] + ATP = O-phospho-L-seryl-[protein] + ADP + H(+)</text>
        <dbReference type="Rhea" id="RHEA:17989"/>
        <dbReference type="Rhea" id="RHEA-COMP:9863"/>
        <dbReference type="Rhea" id="RHEA-COMP:11604"/>
        <dbReference type="ChEBI" id="CHEBI:15378"/>
        <dbReference type="ChEBI" id="CHEBI:29999"/>
        <dbReference type="ChEBI" id="CHEBI:30616"/>
        <dbReference type="ChEBI" id="CHEBI:83421"/>
        <dbReference type="ChEBI" id="CHEBI:456216"/>
        <dbReference type="EC" id="2.7.11.1"/>
    </reaction>
</comment>
<evidence type="ECO:0000256" key="4">
    <source>
        <dbReference type="ARBA" id="ARBA00022741"/>
    </source>
</evidence>
<dbReference type="GO" id="GO:0009893">
    <property type="term" value="P:positive regulation of metabolic process"/>
    <property type="evidence" value="ECO:0007669"/>
    <property type="project" value="UniProtKB-ARBA"/>
</dbReference>
<evidence type="ECO:0000256" key="10">
    <source>
        <dbReference type="PIRSR" id="PIRSR000660-1"/>
    </source>
</evidence>
<dbReference type="GO" id="GO:0005634">
    <property type="term" value="C:nucleus"/>
    <property type="evidence" value="ECO:0007669"/>
    <property type="project" value="TreeGrafter"/>
</dbReference>
<evidence type="ECO:0000256" key="9">
    <source>
        <dbReference type="ARBA" id="ARBA00048679"/>
    </source>
</evidence>
<dbReference type="SMART" id="SM00591">
    <property type="entry name" value="RWD"/>
    <property type="match status" value="1"/>
</dbReference>
<evidence type="ECO:0000256" key="14">
    <source>
        <dbReference type="SAM" id="MobiDB-lite"/>
    </source>
</evidence>
<dbReference type="GO" id="GO:1990625">
    <property type="term" value="P:negative regulation of cytoplasmic translational initiation in response to stress"/>
    <property type="evidence" value="ECO:0007669"/>
    <property type="project" value="TreeGrafter"/>
</dbReference>
<evidence type="ECO:0000256" key="8">
    <source>
        <dbReference type="ARBA" id="ARBA00047899"/>
    </source>
</evidence>
<evidence type="ECO:0000256" key="12">
    <source>
        <dbReference type="PROSITE-ProRule" id="PRU10141"/>
    </source>
</evidence>
<dbReference type="InterPro" id="IPR000719">
    <property type="entry name" value="Prot_kinase_dom"/>
</dbReference>
<feature type="coiled-coil region" evidence="13">
    <location>
        <begin position="138"/>
        <end position="165"/>
    </location>
</feature>
<dbReference type="GO" id="GO:0000077">
    <property type="term" value="P:DNA damage checkpoint signaling"/>
    <property type="evidence" value="ECO:0007669"/>
    <property type="project" value="InterPro"/>
</dbReference>
<dbReference type="PROSITE" id="PS00108">
    <property type="entry name" value="PROTEIN_KINASE_ST"/>
    <property type="match status" value="1"/>
</dbReference>
<keyword evidence="13" id="KW-0175">Coiled coil</keyword>
<dbReference type="SUPFAM" id="SSF55681">
    <property type="entry name" value="Class II aaRS and biotin synthetases"/>
    <property type="match status" value="1"/>
</dbReference>
<dbReference type="GO" id="GO:0005829">
    <property type="term" value="C:cytosol"/>
    <property type="evidence" value="ECO:0007669"/>
    <property type="project" value="TreeGrafter"/>
</dbReference>
<dbReference type="Gene3D" id="3.30.930.10">
    <property type="entry name" value="Bira Bifunctional Protein, Domain 2"/>
    <property type="match status" value="1"/>
</dbReference>
<dbReference type="Gene3D" id="3.10.110.10">
    <property type="entry name" value="Ubiquitin Conjugating Enzyme"/>
    <property type="match status" value="1"/>
</dbReference>
<dbReference type="InterPro" id="IPR006575">
    <property type="entry name" value="RWD_dom"/>
</dbReference>